<protein>
    <submittedName>
        <fullName evidence="1">Uncharacterized protein</fullName>
    </submittedName>
</protein>
<dbReference type="AlphaFoldDB" id="A0A821QBE7"/>
<evidence type="ECO:0000313" key="1">
    <source>
        <dbReference type="EMBL" id="CAF4821192.1"/>
    </source>
</evidence>
<dbReference type="EMBL" id="CAJOBS010002531">
    <property type="protein sequence ID" value="CAF4821192.1"/>
    <property type="molecule type" value="Genomic_DNA"/>
</dbReference>
<gene>
    <name evidence="1" type="ORF">TOA249_LOCUS24595</name>
</gene>
<name>A0A821QBE7_9BILA</name>
<proteinExistence type="predicted"/>
<dbReference type="Proteomes" id="UP000663838">
    <property type="component" value="Unassembled WGS sequence"/>
</dbReference>
<organism evidence="1 2">
    <name type="scientific">Rotaria socialis</name>
    <dbReference type="NCBI Taxonomy" id="392032"/>
    <lineage>
        <taxon>Eukaryota</taxon>
        <taxon>Metazoa</taxon>
        <taxon>Spiralia</taxon>
        <taxon>Gnathifera</taxon>
        <taxon>Rotifera</taxon>
        <taxon>Eurotatoria</taxon>
        <taxon>Bdelloidea</taxon>
        <taxon>Philodinida</taxon>
        <taxon>Philodinidae</taxon>
        <taxon>Rotaria</taxon>
    </lineage>
</organism>
<reference evidence="1" key="1">
    <citation type="submission" date="2021-02" db="EMBL/GenBank/DDBJ databases">
        <authorList>
            <person name="Nowell W R."/>
        </authorList>
    </citation>
    <scope>NUCLEOTIDE SEQUENCE</scope>
</reference>
<evidence type="ECO:0000313" key="2">
    <source>
        <dbReference type="Proteomes" id="UP000663838"/>
    </source>
</evidence>
<sequence>MVPVLIINDERVSYSDPIFAAVRSGQILSYDYYDNHLDDSSKIIDDALELRNFQLAGISFFNKRKHMYNSFSREALSQIWSQLKIDNLADVNESEDLLWTSEHIHLS</sequence>
<comment type="caution">
    <text evidence="1">The sequence shown here is derived from an EMBL/GenBank/DDBJ whole genome shotgun (WGS) entry which is preliminary data.</text>
</comment>
<accession>A0A821QBE7</accession>